<evidence type="ECO:0000256" key="2">
    <source>
        <dbReference type="ARBA" id="ARBA00022475"/>
    </source>
</evidence>
<dbReference type="PANTHER" id="PTHR30086">
    <property type="entry name" value="ARGININE EXPORTER PROTEIN ARGO"/>
    <property type="match status" value="1"/>
</dbReference>
<accession>A0A653BAJ7</accession>
<sequence length="203" mass="22075">MTPELLLAFITFAFVTSVTPGPNNMMLLASGVNFGLRRSIPHMLGISLGFMLLVTATGLGLGQLFERVPVLHEVLRYVGAAYLLYLAWKIAQSGAPQSRDNPAAKPFTFLQAAAFQWVNPKAWIMAIGAITTYTPQDGFFSNVLLIAALFALVNCPSVGLWTVAGSLLRNWLDNPRLLRAFNIGMALLLVASLYPILVDTGMF</sequence>
<reference evidence="6" key="1">
    <citation type="submission" date="2018-11" db="EMBL/GenBank/DDBJ databases">
        <authorList>
            <consortium name="Genoscope - CEA"/>
            <person name="William W."/>
        </authorList>
    </citation>
    <scope>NUCLEOTIDE SEQUENCE [LARGE SCALE GENOMIC DNA]</scope>
    <source>
        <strain evidence="6">T9AD</strain>
    </source>
</reference>
<evidence type="ECO:0000256" key="1">
    <source>
        <dbReference type="ARBA" id="ARBA00004651"/>
    </source>
</evidence>
<keyword evidence="4" id="KW-1133">Transmembrane helix</keyword>
<evidence type="ECO:0000256" key="5">
    <source>
        <dbReference type="ARBA" id="ARBA00023136"/>
    </source>
</evidence>
<dbReference type="EMBL" id="LR130779">
    <property type="protein sequence ID" value="VDN65653.1"/>
    <property type="molecule type" value="Genomic_DNA"/>
</dbReference>
<protein>
    <submittedName>
        <fullName evidence="6">Lysine transporter LysE</fullName>
    </submittedName>
</protein>
<comment type="subcellular location">
    <subcellularLocation>
        <location evidence="1">Cell membrane</location>
        <topology evidence="1">Multi-pass membrane protein</topology>
    </subcellularLocation>
</comment>
<dbReference type="GO" id="GO:0005886">
    <property type="term" value="C:plasma membrane"/>
    <property type="evidence" value="ECO:0007669"/>
    <property type="project" value="UniProtKB-SubCell"/>
</dbReference>
<organism evidence="6">
    <name type="scientific">Ectopseudomonas oleovorans</name>
    <name type="common">Pseudomonas oleovorans</name>
    <dbReference type="NCBI Taxonomy" id="301"/>
    <lineage>
        <taxon>Bacteria</taxon>
        <taxon>Pseudomonadati</taxon>
        <taxon>Pseudomonadota</taxon>
        <taxon>Gammaproteobacteria</taxon>
        <taxon>Pseudomonadales</taxon>
        <taxon>Pseudomonadaceae</taxon>
        <taxon>Ectopseudomonas</taxon>
    </lineage>
</organism>
<keyword evidence="3" id="KW-0812">Transmembrane</keyword>
<dbReference type="GO" id="GO:0033228">
    <property type="term" value="P:cysteine export across plasma membrane"/>
    <property type="evidence" value="ECO:0007669"/>
    <property type="project" value="TreeGrafter"/>
</dbReference>
<evidence type="ECO:0000256" key="3">
    <source>
        <dbReference type="ARBA" id="ARBA00022692"/>
    </source>
</evidence>
<dbReference type="GO" id="GO:0015171">
    <property type="term" value="F:amino acid transmembrane transporter activity"/>
    <property type="evidence" value="ECO:0007669"/>
    <property type="project" value="TreeGrafter"/>
</dbReference>
<dbReference type="AlphaFoldDB" id="A0A653BAJ7"/>
<name>A0A653BAJ7_ECTOL</name>
<dbReference type="InterPro" id="IPR001123">
    <property type="entry name" value="LeuE-type"/>
</dbReference>
<keyword evidence="2" id="KW-1003">Cell membrane</keyword>
<evidence type="ECO:0000256" key="4">
    <source>
        <dbReference type="ARBA" id="ARBA00022989"/>
    </source>
</evidence>
<gene>
    <name evidence="6" type="ORF">POT9AD_4678</name>
</gene>
<proteinExistence type="predicted"/>
<keyword evidence="5" id="KW-0472">Membrane</keyword>
<dbReference type="OrthoDB" id="9812084at2"/>
<evidence type="ECO:0000313" key="6">
    <source>
        <dbReference type="EMBL" id="VDN65653.1"/>
    </source>
</evidence>
<dbReference type="PANTHER" id="PTHR30086:SF20">
    <property type="entry name" value="ARGININE EXPORTER PROTEIN ARGO-RELATED"/>
    <property type="match status" value="1"/>
</dbReference>
<dbReference type="Pfam" id="PF01810">
    <property type="entry name" value="LysE"/>
    <property type="match status" value="1"/>
</dbReference>